<feature type="compositionally biased region" description="Basic and acidic residues" evidence="1">
    <location>
        <begin position="29"/>
        <end position="39"/>
    </location>
</feature>
<evidence type="ECO:0000313" key="2">
    <source>
        <dbReference type="EMBL" id="PON46746.1"/>
    </source>
</evidence>
<feature type="region of interest" description="Disordered" evidence="1">
    <location>
        <begin position="15"/>
        <end position="125"/>
    </location>
</feature>
<feature type="compositionally biased region" description="Basic and acidic residues" evidence="1">
    <location>
        <begin position="84"/>
        <end position="115"/>
    </location>
</feature>
<reference evidence="3" key="1">
    <citation type="submission" date="2016-06" db="EMBL/GenBank/DDBJ databases">
        <title>Parallel loss of symbiosis genes in relatives of nitrogen-fixing non-legume Parasponia.</title>
        <authorList>
            <person name="Van Velzen R."/>
            <person name="Holmer R."/>
            <person name="Bu F."/>
            <person name="Rutten L."/>
            <person name="Van Zeijl A."/>
            <person name="Liu W."/>
            <person name="Santuari L."/>
            <person name="Cao Q."/>
            <person name="Sharma T."/>
            <person name="Shen D."/>
            <person name="Roswanjaya Y."/>
            <person name="Wardhani T."/>
            <person name="Kalhor M.S."/>
            <person name="Jansen J."/>
            <person name="Van den Hoogen J."/>
            <person name="Gungor B."/>
            <person name="Hartog M."/>
            <person name="Hontelez J."/>
            <person name="Verver J."/>
            <person name="Yang W.-C."/>
            <person name="Schijlen E."/>
            <person name="Repin R."/>
            <person name="Schilthuizen M."/>
            <person name="Schranz E."/>
            <person name="Heidstra R."/>
            <person name="Miyata K."/>
            <person name="Fedorova E."/>
            <person name="Kohlen W."/>
            <person name="Bisseling T."/>
            <person name="Smit S."/>
            <person name="Geurts R."/>
        </authorList>
    </citation>
    <scope>NUCLEOTIDE SEQUENCE [LARGE SCALE GENOMIC DNA]</scope>
    <source>
        <strain evidence="3">cv. WU1-14</strain>
    </source>
</reference>
<evidence type="ECO:0000256" key="1">
    <source>
        <dbReference type="SAM" id="MobiDB-lite"/>
    </source>
</evidence>
<feature type="compositionally biased region" description="Basic and acidic residues" evidence="1">
    <location>
        <begin position="56"/>
        <end position="65"/>
    </location>
</feature>
<dbReference type="Proteomes" id="UP000237105">
    <property type="component" value="Unassembled WGS sequence"/>
</dbReference>
<dbReference type="AlphaFoldDB" id="A0A2P5BDB1"/>
<sequence>ILITTQHFQLKTITNPKSNNFKFKGKKRREGEQTQEARIKSKRNGVNQPTPLVLSDGRRESRTEPSKIGPGIVHVGPLVTCPLGRERMSGKVGRALDPEREPSEEKEDGEKEREGVGLLEEVEER</sequence>
<evidence type="ECO:0000313" key="3">
    <source>
        <dbReference type="Proteomes" id="UP000237105"/>
    </source>
</evidence>
<organism evidence="2 3">
    <name type="scientific">Parasponia andersonii</name>
    <name type="common">Sponia andersonii</name>
    <dbReference type="NCBI Taxonomy" id="3476"/>
    <lineage>
        <taxon>Eukaryota</taxon>
        <taxon>Viridiplantae</taxon>
        <taxon>Streptophyta</taxon>
        <taxon>Embryophyta</taxon>
        <taxon>Tracheophyta</taxon>
        <taxon>Spermatophyta</taxon>
        <taxon>Magnoliopsida</taxon>
        <taxon>eudicotyledons</taxon>
        <taxon>Gunneridae</taxon>
        <taxon>Pentapetalae</taxon>
        <taxon>rosids</taxon>
        <taxon>fabids</taxon>
        <taxon>Rosales</taxon>
        <taxon>Cannabaceae</taxon>
        <taxon>Parasponia</taxon>
    </lineage>
</organism>
<comment type="caution">
    <text evidence="2">The sequence shown here is derived from an EMBL/GenBank/DDBJ whole genome shotgun (WGS) entry which is preliminary data.</text>
</comment>
<feature type="non-terminal residue" evidence="2">
    <location>
        <position position="1"/>
    </location>
</feature>
<gene>
    <name evidence="2" type="ORF">PanWU01x14_249390</name>
</gene>
<accession>A0A2P5BDB1</accession>
<protein>
    <submittedName>
        <fullName evidence="2">Uncharacterized protein</fullName>
    </submittedName>
</protein>
<dbReference type="EMBL" id="JXTB01000306">
    <property type="protein sequence ID" value="PON46746.1"/>
    <property type="molecule type" value="Genomic_DNA"/>
</dbReference>
<keyword evidence="3" id="KW-1185">Reference proteome</keyword>
<name>A0A2P5BDB1_PARAD</name>
<proteinExistence type="predicted"/>